<dbReference type="InterPro" id="IPR044299">
    <property type="entry name" value="GIS3/ZFP5/ZFP6"/>
</dbReference>
<sequence length="257" mass="29278">MERDFVCDVSSTWDNGENGHSSVEKRLRLFGFELNPSKNNKEGCVNKESVEGDESVNSSNSVSSGGEKTDQQEKSSSATRDHPSSDERKFECQYCFKEFANSQALGGHQNAHKKERMKKKRLQLQARKASLSYYLHPFQTNPGFGYHASNTTPNWFYDPSSYNNSEFSLHEESQISFNSNHDQDAINILNGFDLKSKWYPYPPPQQQDTCMFTLSHTDNKPFIFPAASNQIHSNNKALDLQLGLNLQSNTRDSLRRT</sequence>
<feature type="region of interest" description="Disordered" evidence="2">
    <location>
        <begin position="34"/>
        <end position="85"/>
    </location>
</feature>
<dbReference type="GO" id="GO:0005634">
    <property type="term" value="C:nucleus"/>
    <property type="evidence" value="ECO:0007669"/>
    <property type="project" value="TreeGrafter"/>
</dbReference>
<dbReference type="EMBL" id="JAAIUW010000011">
    <property type="protein sequence ID" value="KAF7809246.1"/>
    <property type="molecule type" value="Genomic_DNA"/>
</dbReference>
<dbReference type="InterPro" id="IPR013087">
    <property type="entry name" value="Znf_C2H2_type"/>
</dbReference>
<feature type="compositionally biased region" description="Low complexity" evidence="2">
    <location>
        <begin position="55"/>
        <end position="66"/>
    </location>
</feature>
<dbReference type="PANTHER" id="PTHR46353:SF5">
    <property type="entry name" value="ZINC FINGER PROTEIN 5"/>
    <property type="match status" value="1"/>
</dbReference>
<dbReference type="GO" id="GO:0008270">
    <property type="term" value="F:zinc ion binding"/>
    <property type="evidence" value="ECO:0007669"/>
    <property type="project" value="UniProtKB-KW"/>
</dbReference>
<feature type="compositionally biased region" description="Basic and acidic residues" evidence="2">
    <location>
        <begin position="67"/>
        <end position="85"/>
    </location>
</feature>
<dbReference type="GO" id="GO:0010090">
    <property type="term" value="P:trichome morphogenesis"/>
    <property type="evidence" value="ECO:0007669"/>
    <property type="project" value="InterPro"/>
</dbReference>
<dbReference type="GO" id="GO:0000976">
    <property type="term" value="F:transcription cis-regulatory region binding"/>
    <property type="evidence" value="ECO:0007669"/>
    <property type="project" value="TreeGrafter"/>
</dbReference>
<evidence type="ECO:0000259" key="3">
    <source>
        <dbReference type="PROSITE" id="PS50157"/>
    </source>
</evidence>
<organism evidence="4 5">
    <name type="scientific">Senna tora</name>
    <dbReference type="NCBI Taxonomy" id="362788"/>
    <lineage>
        <taxon>Eukaryota</taxon>
        <taxon>Viridiplantae</taxon>
        <taxon>Streptophyta</taxon>
        <taxon>Embryophyta</taxon>
        <taxon>Tracheophyta</taxon>
        <taxon>Spermatophyta</taxon>
        <taxon>Magnoliopsida</taxon>
        <taxon>eudicotyledons</taxon>
        <taxon>Gunneridae</taxon>
        <taxon>Pentapetalae</taxon>
        <taxon>rosids</taxon>
        <taxon>fabids</taxon>
        <taxon>Fabales</taxon>
        <taxon>Fabaceae</taxon>
        <taxon>Caesalpinioideae</taxon>
        <taxon>Cassia clade</taxon>
        <taxon>Senna</taxon>
    </lineage>
</organism>
<dbReference type="Proteomes" id="UP000634136">
    <property type="component" value="Unassembled WGS sequence"/>
</dbReference>
<reference evidence="4" key="1">
    <citation type="submission" date="2020-09" db="EMBL/GenBank/DDBJ databases">
        <title>Genome-Enabled Discovery of Anthraquinone Biosynthesis in Senna tora.</title>
        <authorList>
            <person name="Kang S.-H."/>
            <person name="Pandey R.P."/>
            <person name="Lee C.-M."/>
            <person name="Sim J.-S."/>
            <person name="Jeong J.-T."/>
            <person name="Choi B.-S."/>
            <person name="Jung M."/>
            <person name="Ginzburg D."/>
            <person name="Zhao K."/>
            <person name="Won S.Y."/>
            <person name="Oh T.-J."/>
            <person name="Yu Y."/>
            <person name="Kim N.-H."/>
            <person name="Lee O.R."/>
            <person name="Lee T.-H."/>
            <person name="Bashyal P."/>
            <person name="Kim T.-S."/>
            <person name="Lee W.-H."/>
            <person name="Kawkins C."/>
            <person name="Kim C.-K."/>
            <person name="Kim J.S."/>
            <person name="Ahn B.O."/>
            <person name="Rhee S.Y."/>
            <person name="Sohng J.K."/>
        </authorList>
    </citation>
    <scope>NUCLEOTIDE SEQUENCE</scope>
    <source>
        <tissue evidence="4">Leaf</tissue>
    </source>
</reference>
<feature type="compositionally biased region" description="Basic and acidic residues" evidence="2">
    <location>
        <begin position="39"/>
        <end position="50"/>
    </location>
</feature>
<dbReference type="InterPro" id="IPR036236">
    <property type="entry name" value="Znf_C2H2_sf"/>
</dbReference>
<evidence type="ECO:0000256" key="1">
    <source>
        <dbReference type="PROSITE-ProRule" id="PRU00042"/>
    </source>
</evidence>
<proteinExistence type="predicted"/>
<evidence type="ECO:0000313" key="5">
    <source>
        <dbReference type="Proteomes" id="UP000634136"/>
    </source>
</evidence>
<evidence type="ECO:0000313" key="4">
    <source>
        <dbReference type="EMBL" id="KAF7809246.1"/>
    </source>
</evidence>
<accession>A0A834ST67</accession>
<dbReference type="AlphaFoldDB" id="A0A834ST67"/>
<dbReference type="PROSITE" id="PS00028">
    <property type="entry name" value="ZINC_FINGER_C2H2_1"/>
    <property type="match status" value="1"/>
</dbReference>
<dbReference type="GO" id="GO:0009736">
    <property type="term" value="P:cytokinin-activated signaling pathway"/>
    <property type="evidence" value="ECO:0007669"/>
    <property type="project" value="TreeGrafter"/>
</dbReference>
<dbReference type="GO" id="GO:0003700">
    <property type="term" value="F:DNA-binding transcription factor activity"/>
    <property type="evidence" value="ECO:0007669"/>
    <property type="project" value="TreeGrafter"/>
</dbReference>
<feature type="region of interest" description="Disordered" evidence="2">
    <location>
        <begin position="1"/>
        <end position="20"/>
    </location>
</feature>
<keyword evidence="1" id="KW-0862">Zinc</keyword>
<name>A0A834ST67_9FABA</name>
<feature type="compositionally biased region" description="Polar residues" evidence="2">
    <location>
        <begin position="9"/>
        <end position="20"/>
    </location>
</feature>
<keyword evidence="1" id="KW-0479">Metal-binding</keyword>
<dbReference type="PANTHER" id="PTHR46353">
    <property type="entry name" value="ZINC FINGER PROTEIN 5"/>
    <property type="match status" value="1"/>
</dbReference>
<keyword evidence="1" id="KW-0863">Zinc-finger</keyword>
<dbReference type="OrthoDB" id="1939583at2759"/>
<protein>
    <submittedName>
        <fullName evidence="4">Zinc finger protein 5-like</fullName>
    </submittedName>
</protein>
<comment type="caution">
    <text evidence="4">The sequence shown here is derived from an EMBL/GenBank/DDBJ whole genome shotgun (WGS) entry which is preliminary data.</text>
</comment>
<dbReference type="SUPFAM" id="SSF57667">
    <property type="entry name" value="beta-beta-alpha zinc fingers"/>
    <property type="match status" value="1"/>
</dbReference>
<feature type="domain" description="C2H2-type" evidence="3">
    <location>
        <begin position="90"/>
        <end position="117"/>
    </location>
</feature>
<dbReference type="GO" id="GO:0009740">
    <property type="term" value="P:gibberellic acid mediated signaling pathway"/>
    <property type="evidence" value="ECO:0007669"/>
    <property type="project" value="TreeGrafter"/>
</dbReference>
<dbReference type="Gene3D" id="3.30.160.60">
    <property type="entry name" value="Classic Zinc Finger"/>
    <property type="match status" value="1"/>
</dbReference>
<gene>
    <name evidence="4" type="ORF">G2W53_035989</name>
</gene>
<keyword evidence="5" id="KW-1185">Reference proteome</keyword>
<dbReference type="PROSITE" id="PS50157">
    <property type="entry name" value="ZINC_FINGER_C2H2_2"/>
    <property type="match status" value="1"/>
</dbReference>
<evidence type="ECO:0000256" key="2">
    <source>
        <dbReference type="SAM" id="MobiDB-lite"/>
    </source>
</evidence>